<dbReference type="InterPro" id="IPR036157">
    <property type="entry name" value="dUTPase-like_sf"/>
</dbReference>
<sequence length="142" mass="14931">LIDSQVQCIPTNMKGPLGHGLSALLLGCSSVTRKGLFVLPGVIDADFEGIISIMVWSPIPPVYIPKGAKIGQLVPFRAVVPLAENCIRGTGGFGSTGKLEVYLAMDIIKNKPIEQVVLKEPGGNTCTLNMLIDTGADVTIVS</sequence>
<dbReference type="InterPro" id="IPR001995">
    <property type="entry name" value="Peptidase_A2_cat"/>
</dbReference>
<reference evidence="5 6" key="1">
    <citation type="submission" date="2019-09" db="EMBL/GenBank/DDBJ databases">
        <title>Bird 10,000 Genomes (B10K) Project - Family phase.</title>
        <authorList>
            <person name="Zhang G."/>
        </authorList>
    </citation>
    <scope>NUCLEOTIDE SEQUENCE [LARGE SCALE GENOMIC DNA]</scope>
    <source>
        <strain evidence="5">B10K-DU-002-36</strain>
        <tissue evidence="5">Muscle</tissue>
    </source>
</reference>
<evidence type="ECO:0000256" key="2">
    <source>
        <dbReference type="ARBA" id="ARBA00022750"/>
    </source>
</evidence>
<accession>A0A7L1IIU0</accession>
<dbReference type="InterPro" id="IPR029054">
    <property type="entry name" value="dUTPase-like"/>
</dbReference>
<protein>
    <submittedName>
        <fullName evidence="5">POK9 protein</fullName>
    </submittedName>
</protein>
<dbReference type="PANTHER" id="PTHR19422">
    <property type="entry name" value="GAG RETROVIRAL POLYPROTEIN"/>
    <property type="match status" value="1"/>
</dbReference>
<dbReference type="EMBL" id="VXBO01003071">
    <property type="protein sequence ID" value="NXN37249.1"/>
    <property type="molecule type" value="Genomic_DNA"/>
</dbReference>
<evidence type="ECO:0000313" key="6">
    <source>
        <dbReference type="Proteomes" id="UP000525158"/>
    </source>
</evidence>
<evidence type="ECO:0000313" key="5">
    <source>
        <dbReference type="EMBL" id="NXN37249.1"/>
    </source>
</evidence>
<dbReference type="CDD" id="cd07557">
    <property type="entry name" value="trimeric_dUTPase"/>
    <property type="match status" value="1"/>
</dbReference>
<dbReference type="SUPFAM" id="SSF51283">
    <property type="entry name" value="dUTPase-like"/>
    <property type="match status" value="1"/>
</dbReference>
<comment type="caution">
    <text evidence="5">The sequence shown here is derived from an EMBL/GenBank/DDBJ whole genome shotgun (WGS) entry which is preliminary data.</text>
</comment>
<proteinExistence type="predicted"/>
<dbReference type="InterPro" id="IPR033704">
    <property type="entry name" value="dUTPase_trimeric"/>
</dbReference>
<dbReference type="PROSITE" id="PS00141">
    <property type="entry name" value="ASP_PROTEASE"/>
    <property type="match status" value="1"/>
</dbReference>
<dbReference type="InterPro" id="IPR051592">
    <property type="entry name" value="HERV-K_Pro_peptidase_A2"/>
</dbReference>
<dbReference type="PANTHER" id="PTHR19422:SF123">
    <property type="entry name" value="RT1 CLASS I, LOCUS CE15"/>
    <property type="match status" value="1"/>
</dbReference>
<organism evidence="5 6">
    <name type="scientific">Smutsornis africanus</name>
    <name type="common">Double-banded courser</name>
    <name type="synonym">Rhinoptilus africanus</name>
    <dbReference type="NCBI Taxonomy" id="240209"/>
    <lineage>
        <taxon>Eukaryota</taxon>
        <taxon>Metazoa</taxon>
        <taxon>Chordata</taxon>
        <taxon>Craniata</taxon>
        <taxon>Vertebrata</taxon>
        <taxon>Euteleostomi</taxon>
        <taxon>Archelosauria</taxon>
        <taxon>Archosauria</taxon>
        <taxon>Dinosauria</taxon>
        <taxon>Saurischia</taxon>
        <taxon>Theropoda</taxon>
        <taxon>Coelurosauria</taxon>
        <taxon>Aves</taxon>
        <taxon>Neognathae</taxon>
        <taxon>Neoaves</taxon>
        <taxon>Charadriiformes</taxon>
        <taxon>Glareolidae</taxon>
        <taxon>Rhinoptilus</taxon>
    </lineage>
</organism>
<keyword evidence="3" id="KW-0378">Hydrolase</keyword>
<feature type="domain" description="Peptidase A2" evidence="4">
    <location>
        <begin position="128"/>
        <end position="142"/>
    </location>
</feature>
<keyword evidence="2" id="KW-0064">Aspartyl protease</keyword>
<dbReference type="Pfam" id="PF00692">
    <property type="entry name" value="dUTPase"/>
    <property type="match status" value="1"/>
</dbReference>
<feature type="non-terminal residue" evidence="5">
    <location>
        <position position="1"/>
    </location>
</feature>
<dbReference type="GO" id="GO:0004190">
    <property type="term" value="F:aspartic-type endopeptidase activity"/>
    <property type="evidence" value="ECO:0007669"/>
    <property type="project" value="UniProtKB-KW"/>
</dbReference>
<dbReference type="Gene3D" id="2.70.40.10">
    <property type="match status" value="1"/>
</dbReference>
<name>A0A7L1IIU0_SMUAF</name>
<dbReference type="PROSITE" id="PS50175">
    <property type="entry name" value="ASP_PROT_RETROV"/>
    <property type="match status" value="1"/>
</dbReference>
<keyword evidence="6" id="KW-1185">Reference proteome</keyword>
<evidence type="ECO:0000256" key="3">
    <source>
        <dbReference type="ARBA" id="ARBA00022801"/>
    </source>
</evidence>
<dbReference type="InterPro" id="IPR001969">
    <property type="entry name" value="Aspartic_peptidase_AS"/>
</dbReference>
<gene>
    <name evidence="5" type="primary">Ervk9_1</name>
    <name evidence="5" type="ORF">RHIAFR_R08090</name>
</gene>
<dbReference type="GO" id="GO:0006508">
    <property type="term" value="P:proteolysis"/>
    <property type="evidence" value="ECO:0007669"/>
    <property type="project" value="UniProtKB-KW"/>
</dbReference>
<dbReference type="Proteomes" id="UP000525158">
    <property type="component" value="Unassembled WGS sequence"/>
</dbReference>
<evidence type="ECO:0000259" key="4">
    <source>
        <dbReference type="PROSITE" id="PS50175"/>
    </source>
</evidence>
<dbReference type="AlphaFoldDB" id="A0A7L1IIU0"/>
<evidence type="ECO:0000256" key="1">
    <source>
        <dbReference type="ARBA" id="ARBA00022670"/>
    </source>
</evidence>
<keyword evidence="1" id="KW-0645">Protease</keyword>
<feature type="non-terminal residue" evidence="5">
    <location>
        <position position="142"/>
    </location>
</feature>